<dbReference type="Proteomes" id="UP000824260">
    <property type="component" value="Unassembled WGS sequence"/>
</dbReference>
<feature type="domain" description="Pyrroline-5-carboxylate reductase catalytic N-terminal" evidence="1">
    <location>
        <begin position="140"/>
        <end position="225"/>
    </location>
</feature>
<accession>A0A9D0ZJK1</accession>
<dbReference type="InterPro" id="IPR036291">
    <property type="entry name" value="NAD(P)-bd_dom_sf"/>
</dbReference>
<dbReference type="SUPFAM" id="SSF51735">
    <property type="entry name" value="NAD(P)-binding Rossmann-fold domains"/>
    <property type="match status" value="1"/>
</dbReference>
<evidence type="ECO:0000313" key="3">
    <source>
        <dbReference type="Proteomes" id="UP000824260"/>
    </source>
</evidence>
<sequence length="276" mass="29305">MDFLVAGGDRRAAHLARLLRARGLDARAVGLERSGLDGVVSAPLESAAEADWVLLNSPIKCELAEKPFGLGQLLTHLQPGARLIFCGPHIPPAGLERFCVHDLMQKEDFLCRNAELTAEGALFAAMRAQERALMDCRCLVVGWGRIGRALAERLVALGASVTVASRSERGMRQAQARGAQAVETARLAEALPGKELVFSTPPFPVLDEKTLANADSGACLIDLASPPYGIDLEAAHRLGLRAWREPGLPGRFCPESAALALAAGIEDICKGGGKDD</sequence>
<dbReference type="Gene3D" id="3.40.50.720">
    <property type="entry name" value="NAD(P)-binding Rossmann-like Domain"/>
    <property type="match status" value="1"/>
</dbReference>
<reference evidence="2" key="2">
    <citation type="journal article" date="2021" name="PeerJ">
        <title>Extensive microbial diversity within the chicken gut microbiome revealed by metagenomics and culture.</title>
        <authorList>
            <person name="Gilroy R."/>
            <person name="Ravi A."/>
            <person name="Getino M."/>
            <person name="Pursley I."/>
            <person name="Horton D.L."/>
            <person name="Alikhan N.F."/>
            <person name="Baker D."/>
            <person name="Gharbi K."/>
            <person name="Hall N."/>
            <person name="Watson M."/>
            <person name="Adriaenssens E.M."/>
            <person name="Foster-Nyarko E."/>
            <person name="Jarju S."/>
            <person name="Secka A."/>
            <person name="Antonio M."/>
            <person name="Oren A."/>
            <person name="Chaudhuri R.R."/>
            <person name="La Ragione R."/>
            <person name="Hildebrand F."/>
            <person name="Pallen M.J."/>
        </authorList>
    </citation>
    <scope>NUCLEOTIDE SEQUENCE</scope>
    <source>
        <strain evidence="2">ChiSjej6B24-2974</strain>
    </source>
</reference>
<dbReference type="InterPro" id="IPR028939">
    <property type="entry name" value="P5C_Rdtase_cat_N"/>
</dbReference>
<evidence type="ECO:0000259" key="1">
    <source>
        <dbReference type="Pfam" id="PF03807"/>
    </source>
</evidence>
<organism evidence="2 3">
    <name type="scientific">Candidatus Pullichristensenella stercorigallinarum</name>
    <dbReference type="NCBI Taxonomy" id="2840909"/>
    <lineage>
        <taxon>Bacteria</taxon>
        <taxon>Bacillati</taxon>
        <taxon>Bacillota</taxon>
        <taxon>Clostridia</taxon>
        <taxon>Candidatus Pullichristensenella</taxon>
    </lineage>
</organism>
<dbReference type="Pfam" id="PF03807">
    <property type="entry name" value="F420_oxidored"/>
    <property type="match status" value="1"/>
</dbReference>
<comment type="caution">
    <text evidence="2">The sequence shown here is derived from an EMBL/GenBank/DDBJ whole genome shotgun (WGS) entry which is preliminary data.</text>
</comment>
<reference evidence="2" key="1">
    <citation type="submission" date="2020-10" db="EMBL/GenBank/DDBJ databases">
        <authorList>
            <person name="Gilroy R."/>
        </authorList>
    </citation>
    <scope>NUCLEOTIDE SEQUENCE</scope>
    <source>
        <strain evidence="2">ChiSjej6B24-2974</strain>
    </source>
</reference>
<dbReference type="EMBL" id="DVFZ01000020">
    <property type="protein sequence ID" value="HIQ81828.1"/>
    <property type="molecule type" value="Genomic_DNA"/>
</dbReference>
<proteinExistence type="predicted"/>
<dbReference type="AlphaFoldDB" id="A0A9D0ZJK1"/>
<name>A0A9D0ZJK1_9FIRM</name>
<gene>
    <name evidence="2" type="ORF">IAA52_01865</name>
</gene>
<protein>
    <submittedName>
        <fullName evidence="2">NAD(P)-binding domain-containing protein</fullName>
    </submittedName>
</protein>
<evidence type="ECO:0000313" key="2">
    <source>
        <dbReference type="EMBL" id="HIQ81828.1"/>
    </source>
</evidence>